<dbReference type="AlphaFoldDB" id="A0A375J333"/>
<dbReference type="Pfam" id="PF00903">
    <property type="entry name" value="Glyoxalase"/>
    <property type="match status" value="1"/>
</dbReference>
<protein>
    <submittedName>
        <fullName evidence="3">Putative Glyoxalase/bleomycin resistance protein/dioxygenases superfamily</fullName>
    </submittedName>
</protein>
<evidence type="ECO:0000313" key="4">
    <source>
        <dbReference type="Proteomes" id="UP000256805"/>
    </source>
</evidence>
<dbReference type="EMBL" id="OVTA01000021">
    <property type="protein sequence ID" value="SPR98580.1"/>
    <property type="molecule type" value="Genomic_DNA"/>
</dbReference>
<organism evidence="3 4">
    <name type="scientific">Cupriavidus taiwanensis</name>
    <dbReference type="NCBI Taxonomy" id="164546"/>
    <lineage>
        <taxon>Bacteria</taxon>
        <taxon>Pseudomonadati</taxon>
        <taxon>Pseudomonadota</taxon>
        <taxon>Betaproteobacteria</taxon>
        <taxon>Burkholderiales</taxon>
        <taxon>Burkholderiaceae</taxon>
        <taxon>Cupriavidus</taxon>
    </lineage>
</organism>
<feature type="domain" description="VOC" evidence="2">
    <location>
        <begin position="14"/>
        <end position="140"/>
    </location>
</feature>
<feature type="region of interest" description="Disordered" evidence="1">
    <location>
        <begin position="127"/>
        <end position="147"/>
    </location>
</feature>
<proteinExistence type="predicted"/>
<accession>A0A375J333</accession>
<keyword evidence="3" id="KW-0560">Oxidoreductase</keyword>
<keyword evidence="3" id="KW-0223">Dioxygenase</keyword>
<dbReference type="RefSeq" id="WP_092316609.1">
    <property type="nucleotide sequence ID" value="NZ_LS483233.1"/>
</dbReference>
<evidence type="ECO:0000313" key="3">
    <source>
        <dbReference type="EMBL" id="SPR98580.1"/>
    </source>
</evidence>
<dbReference type="InterPro" id="IPR037523">
    <property type="entry name" value="VOC_core"/>
</dbReference>
<dbReference type="Gene3D" id="3.10.180.10">
    <property type="entry name" value="2,3-Dihydroxybiphenyl 1,2-Dioxygenase, domain 1"/>
    <property type="match status" value="1"/>
</dbReference>
<name>A0A375J333_9BURK</name>
<dbReference type="InterPro" id="IPR050383">
    <property type="entry name" value="GlyoxalaseI/FosfomycinResist"/>
</dbReference>
<dbReference type="InterPro" id="IPR029068">
    <property type="entry name" value="Glyas_Bleomycin-R_OHBP_Dase"/>
</dbReference>
<dbReference type="PANTHER" id="PTHR21366:SF14">
    <property type="entry name" value="GLYOXALASE DOMAIN-CONTAINING PROTEIN 5"/>
    <property type="match status" value="1"/>
</dbReference>
<gene>
    <name evidence="3" type="ORF">CBM2634_A280037</name>
</gene>
<dbReference type="SUPFAM" id="SSF54593">
    <property type="entry name" value="Glyoxalase/Bleomycin resistance protein/Dihydroxybiphenyl dioxygenase"/>
    <property type="match status" value="1"/>
</dbReference>
<reference evidence="3 4" key="1">
    <citation type="submission" date="2018-01" db="EMBL/GenBank/DDBJ databases">
        <authorList>
            <person name="Gaut B.S."/>
            <person name="Morton B.R."/>
            <person name="Clegg M.T."/>
            <person name="Duvall M.R."/>
        </authorList>
    </citation>
    <scope>NUCLEOTIDE SEQUENCE [LARGE SCALE GENOMIC DNA]</scope>
    <source>
        <strain evidence="3">Cupriavidus taiwanensis cmp 52</strain>
    </source>
</reference>
<dbReference type="InterPro" id="IPR004360">
    <property type="entry name" value="Glyas_Fos-R_dOase_dom"/>
</dbReference>
<dbReference type="PANTHER" id="PTHR21366">
    <property type="entry name" value="GLYOXALASE FAMILY PROTEIN"/>
    <property type="match status" value="1"/>
</dbReference>
<dbReference type="GO" id="GO:0051213">
    <property type="term" value="F:dioxygenase activity"/>
    <property type="evidence" value="ECO:0007669"/>
    <property type="project" value="UniProtKB-KW"/>
</dbReference>
<evidence type="ECO:0000256" key="1">
    <source>
        <dbReference type="SAM" id="MobiDB-lite"/>
    </source>
</evidence>
<dbReference type="Proteomes" id="UP000256805">
    <property type="component" value="Unassembled WGS sequence"/>
</dbReference>
<dbReference type="PROSITE" id="PS51819">
    <property type="entry name" value="VOC"/>
    <property type="match status" value="1"/>
</dbReference>
<evidence type="ECO:0000259" key="2">
    <source>
        <dbReference type="PROSITE" id="PS51819"/>
    </source>
</evidence>
<sequence length="147" mass="15550">MTDYTTDATFRILGLDHLVLRSADVDALRRFYVDVLGCSVEREQTDLGLTQLRAGGSLIDLVTLDGPLGRAGGAGPGAQGRNLDHFCLRIDPFDAQALRAHLAAHGIDAGEVAQRFGAEGKGPSLYVQDPDGNVVELKGPPTPVTAQ</sequence>